<dbReference type="AlphaFoldDB" id="C9ZS61"/>
<reference evidence="2" key="1">
    <citation type="journal article" date="2010" name="PLoS Negl. Trop. Dis.">
        <title>The genome sequence of Trypanosoma brucei gambiense, causative agent of chronic human african trypanosomiasis.</title>
        <authorList>
            <person name="Jackson A.P."/>
            <person name="Sanders M."/>
            <person name="Berry A."/>
            <person name="McQuillan J."/>
            <person name="Aslett M.A."/>
            <person name="Quail M.A."/>
            <person name="Chukualim B."/>
            <person name="Capewell P."/>
            <person name="MacLeod A."/>
            <person name="Melville S.E."/>
            <person name="Gibson W."/>
            <person name="Barry J.D."/>
            <person name="Berriman M."/>
            <person name="Hertz-Fowler C."/>
        </authorList>
    </citation>
    <scope>NUCLEOTIDE SEQUENCE [LARGE SCALE GENOMIC DNA]</scope>
    <source>
        <strain evidence="2">MHOM/CI/86/DAL972</strain>
    </source>
</reference>
<dbReference type="KEGG" id="tbg:TbgDal_VII1695"/>
<gene>
    <name evidence="1" type="ORF">TbgDal_VII1695</name>
</gene>
<dbReference type="RefSeq" id="XP_011774480.1">
    <property type="nucleotide sequence ID" value="XM_011776178.1"/>
</dbReference>
<name>C9ZS61_TRYB9</name>
<protein>
    <submittedName>
        <fullName evidence="1">Uncharacterized protein</fullName>
    </submittedName>
</protein>
<organism evidence="1 2">
    <name type="scientific">Trypanosoma brucei gambiense (strain MHOM/CI/86/DAL972)</name>
    <dbReference type="NCBI Taxonomy" id="679716"/>
    <lineage>
        <taxon>Eukaryota</taxon>
        <taxon>Discoba</taxon>
        <taxon>Euglenozoa</taxon>
        <taxon>Kinetoplastea</taxon>
        <taxon>Metakinetoplastina</taxon>
        <taxon>Trypanosomatida</taxon>
        <taxon>Trypanosomatidae</taxon>
        <taxon>Trypanosoma</taxon>
    </lineage>
</organism>
<proteinExistence type="predicted"/>
<accession>C9ZS61</accession>
<evidence type="ECO:0000313" key="1">
    <source>
        <dbReference type="EMBL" id="CBH12197.1"/>
    </source>
</evidence>
<dbReference type="GeneID" id="23862306"/>
<dbReference type="EMBL" id="FN554970">
    <property type="protein sequence ID" value="CBH12197.1"/>
    <property type="molecule type" value="Genomic_DNA"/>
</dbReference>
<sequence length="107" mass="12786">MQEKYMRVHSSMYIRLVNHSVGCTSPPRFVNFLPAYTLIHCSVPCFTQHFTGKLGGFLKLVKSQWRGREERVFSLCFRSTKAEGRRRRVWRKGGRHLKKKKYIYIYI</sequence>
<evidence type="ECO:0000313" key="2">
    <source>
        <dbReference type="Proteomes" id="UP000002316"/>
    </source>
</evidence>
<dbReference type="Proteomes" id="UP000002316">
    <property type="component" value="Chromosome 7"/>
</dbReference>